<proteinExistence type="predicted"/>
<accession>A0A1H7DNI9</accession>
<feature type="domain" description="HTH cro/C1-type" evidence="1">
    <location>
        <begin position="14"/>
        <end position="67"/>
    </location>
</feature>
<sequence length="265" mass="29770">MEGEQSVELIRVQLRKQRALAGMNQEEFGKRTNYSGSTVSAVETGTRAVDLPYARRADEILETGGLFESLLRTAQRDGQPAWFMPWLKAERAARQLRCFHPTLIPGLLQTENYARAVLRFDDTRPEQEIEQQVAARLERQEILRRERPPQLVAVIDETVLRRADAVMAEQLAHLLRMAELSHVHIHIIPARAGLHVGLSGPLLLARLPDGTWVGHLESQLGGEEADTEEHLATLLARWECLRGVALPEDLSVALIKEVESQHGPQ</sequence>
<dbReference type="Proteomes" id="UP000198707">
    <property type="component" value="Unassembled WGS sequence"/>
</dbReference>
<dbReference type="Gene3D" id="1.10.260.40">
    <property type="entry name" value="lambda repressor-like DNA-binding domains"/>
    <property type="match status" value="1"/>
</dbReference>
<dbReference type="STRING" id="1144548.SAMN05443287_115105"/>
<dbReference type="InterPro" id="IPR001387">
    <property type="entry name" value="Cro/C1-type_HTH"/>
</dbReference>
<dbReference type="RefSeq" id="WP_092382972.1">
    <property type="nucleotide sequence ID" value="NZ_BOPI01000043.1"/>
</dbReference>
<dbReference type="Pfam" id="PF19054">
    <property type="entry name" value="DUF5753"/>
    <property type="match status" value="1"/>
</dbReference>
<evidence type="ECO:0000313" key="3">
    <source>
        <dbReference type="Proteomes" id="UP000198707"/>
    </source>
</evidence>
<dbReference type="SMART" id="SM00530">
    <property type="entry name" value="HTH_XRE"/>
    <property type="match status" value="1"/>
</dbReference>
<dbReference type="EMBL" id="FNYV01000015">
    <property type="protein sequence ID" value="SEK03343.1"/>
    <property type="molecule type" value="Genomic_DNA"/>
</dbReference>
<dbReference type="Pfam" id="PF13560">
    <property type="entry name" value="HTH_31"/>
    <property type="match status" value="1"/>
</dbReference>
<gene>
    <name evidence="2" type="ORF">SAMN05443287_115105</name>
</gene>
<dbReference type="OrthoDB" id="3422637at2"/>
<name>A0A1H7DNI9_9ACTN</name>
<evidence type="ECO:0000313" key="2">
    <source>
        <dbReference type="EMBL" id="SEK03343.1"/>
    </source>
</evidence>
<protein>
    <submittedName>
        <fullName evidence="2">Helix-turn-helix domain-containing protein</fullName>
    </submittedName>
</protein>
<dbReference type="InterPro" id="IPR043917">
    <property type="entry name" value="DUF5753"/>
</dbReference>
<keyword evidence="3" id="KW-1185">Reference proteome</keyword>
<organism evidence="2 3">
    <name type="scientific">Micromonospora phaseoli</name>
    <dbReference type="NCBI Taxonomy" id="1144548"/>
    <lineage>
        <taxon>Bacteria</taxon>
        <taxon>Bacillati</taxon>
        <taxon>Actinomycetota</taxon>
        <taxon>Actinomycetes</taxon>
        <taxon>Micromonosporales</taxon>
        <taxon>Micromonosporaceae</taxon>
        <taxon>Micromonospora</taxon>
    </lineage>
</organism>
<dbReference type="InterPro" id="IPR010982">
    <property type="entry name" value="Lambda_DNA-bd_dom_sf"/>
</dbReference>
<dbReference type="SUPFAM" id="SSF47413">
    <property type="entry name" value="lambda repressor-like DNA-binding domains"/>
    <property type="match status" value="1"/>
</dbReference>
<dbReference type="CDD" id="cd00093">
    <property type="entry name" value="HTH_XRE"/>
    <property type="match status" value="1"/>
</dbReference>
<dbReference type="PROSITE" id="PS50943">
    <property type="entry name" value="HTH_CROC1"/>
    <property type="match status" value="1"/>
</dbReference>
<reference evidence="3" key="1">
    <citation type="submission" date="2016-10" db="EMBL/GenBank/DDBJ databases">
        <authorList>
            <person name="Varghese N."/>
            <person name="Submissions S."/>
        </authorList>
    </citation>
    <scope>NUCLEOTIDE SEQUENCE [LARGE SCALE GENOMIC DNA]</scope>
    <source>
        <strain evidence="3">CGMCC 4.7038</strain>
    </source>
</reference>
<evidence type="ECO:0000259" key="1">
    <source>
        <dbReference type="PROSITE" id="PS50943"/>
    </source>
</evidence>
<dbReference type="GO" id="GO:0003677">
    <property type="term" value="F:DNA binding"/>
    <property type="evidence" value="ECO:0007669"/>
    <property type="project" value="InterPro"/>
</dbReference>
<dbReference type="AlphaFoldDB" id="A0A1H7DNI9"/>